<evidence type="ECO:0000256" key="5">
    <source>
        <dbReference type="ARBA" id="ARBA00023136"/>
    </source>
</evidence>
<evidence type="ECO:0000313" key="8">
    <source>
        <dbReference type="EMBL" id="GJD94999.1"/>
    </source>
</evidence>
<feature type="transmembrane region" description="Helical" evidence="6">
    <location>
        <begin position="214"/>
        <end position="235"/>
    </location>
</feature>
<dbReference type="Proteomes" id="UP001055125">
    <property type="component" value="Unassembled WGS sequence"/>
</dbReference>
<dbReference type="PANTHER" id="PTHR30177">
    <property type="entry name" value="GLYCINE BETAINE/L-PROLINE TRANSPORT SYSTEM PERMEASE PROTEIN PROW"/>
    <property type="match status" value="1"/>
</dbReference>
<proteinExistence type="inferred from homology"/>
<accession>A0ABQ4RXN2</accession>
<keyword evidence="5 6" id="KW-0472">Membrane</keyword>
<keyword evidence="2 6" id="KW-0813">Transport</keyword>
<keyword evidence="3 6" id="KW-0812">Transmembrane</keyword>
<dbReference type="InterPro" id="IPR035906">
    <property type="entry name" value="MetI-like_sf"/>
</dbReference>
<evidence type="ECO:0000259" key="7">
    <source>
        <dbReference type="PROSITE" id="PS50928"/>
    </source>
</evidence>
<dbReference type="InterPro" id="IPR051204">
    <property type="entry name" value="ABC_transp_perm/SBD"/>
</dbReference>
<comment type="subcellular location">
    <subcellularLocation>
        <location evidence="1 6">Cell membrane</location>
        <topology evidence="1 6">Multi-pass membrane protein</topology>
    </subcellularLocation>
</comment>
<evidence type="ECO:0000256" key="3">
    <source>
        <dbReference type="ARBA" id="ARBA00022692"/>
    </source>
</evidence>
<evidence type="ECO:0000256" key="2">
    <source>
        <dbReference type="ARBA" id="ARBA00022448"/>
    </source>
</evidence>
<reference evidence="8" key="1">
    <citation type="journal article" date="2021" name="Front. Microbiol.">
        <title>Comprehensive Comparative Genomics and Phenotyping of Methylobacterium Species.</title>
        <authorList>
            <person name="Alessa O."/>
            <person name="Ogura Y."/>
            <person name="Fujitani Y."/>
            <person name="Takami H."/>
            <person name="Hayashi T."/>
            <person name="Sahin N."/>
            <person name="Tani A."/>
        </authorList>
    </citation>
    <scope>NUCLEOTIDE SEQUENCE</scope>
    <source>
        <strain evidence="8">DSM 19015</strain>
    </source>
</reference>
<evidence type="ECO:0000256" key="1">
    <source>
        <dbReference type="ARBA" id="ARBA00004651"/>
    </source>
</evidence>
<dbReference type="Pfam" id="PF00528">
    <property type="entry name" value="BPD_transp_1"/>
    <property type="match status" value="1"/>
</dbReference>
<dbReference type="SUPFAM" id="SSF161098">
    <property type="entry name" value="MetI-like"/>
    <property type="match status" value="1"/>
</dbReference>
<feature type="domain" description="ABC transmembrane type-1" evidence="7">
    <location>
        <begin position="50"/>
        <end position="236"/>
    </location>
</feature>
<dbReference type="PANTHER" id="PTHR30177:SF32">
    <property type="entry name" value="GLYCINE BETAINE UPTAKE SYSTEM PERMEASE PROTEIN YEHW"/>
    <property type="match status" value="1"/>
</dbReference>
<dbReference type="InterPro" id="IPR000515">
    <property type="entry name" value="MetI-like"/>
</dbReference>
<reference evidence="8" key="2">
    <citation type="submission" date="2021-08" db="EMBL/GenBank/DDBJ databases">
        <authorList>
            <person name="Tani A."/>
            <person name="Ola A."/>
            <person name="Ogura Y."/>
            <person name="Katsura K."/>
            <person name="Hayashi T."/>
        </authorList>
    </citation>
    <scope>NUCLEOTIDE SEQUENCE</scope>
    <source>
        <strain evidence="8">DSM 19015</strain>
    </source>
</reference>
<feature type="transmembrane region" description="Helical" evidence="6">
    <location>
        <begin position="178"/>
        <end position="202"/>
    </location>
</feature>
<evidence type="ECO:0000256" key="4">
    <source>
        <dbReference type="ARBA" id="ARBA00022989"/>
    </source>
</evidence>
<comment type="similarity">
    <text evidence="6">Belongs to the binding-protein-dependent transport system permease family.</text>
</comment>
<protein>
    <recommendedName>
        <fullName evidence="7">ABC transmembrane type-1 domain-containing protein</fullName>
    </recommendedName>
</protein>
<feature type="transmembrane region" description="Helical" evidence="6">
    <location>
        <begin position="54"/>
        <end position="75"/>
    </location>
</feature>
<name>A0ABQ4RXN2_9HYPH</name>
<evidence type="ECO:0000256" key="6">
    <source>
        <dbReference type="RuleBase" id="RU363032"/>
    </source>
</evidence>
<dbReference type="EMBL" id="BPQP01000032">
    <property type="protein sequence ID" value="GJD94999.1"/>
    <property type="molecule type" value="Genomic_DNA"/>
</dbReference>
<evidence type="ECO:0000313" key="9">
    <source>
        <dbReference type="Proteomes" id="UP001055125"/>
    </source>
</evidence>
<keyword evidence="9" id="KW-1185">Reference proteome</keyword>
<dbReference type="PROSITE" id="PS50928">
    <property type="entry name" value="ABC_TM1"/>
    <property type="match status" value="1"/>
</dbReference>
<dbReference type="Gene3D" id="1.10.3720.10">
    <property type="entry name" value="MetI-like"/>
    <property type="match status" value="1"/>
</dbReference>
<gene>
    <name evidence="8" type="ORF">OCOJLMKI_2207</name>
</gene>
<sequence>MTPRRTILGPALAGFALALGSHPEVARRLAVTLGAEPRRALPLDRLLELGLNHLALAGIGLALVALMGIGLGILATRDFAAPLRAGIDGAAAAAQAVPPVVMVALALPVLGFGGPPTVLALVAYSIMPMLRGTVGAIEAVSPEARQAAIAIGLSPRQVLLQVELPLAAGIILDTFRTALVLAVATTAVGGLAGASTLGTPIVAGLQNQNLVPMLQGAAATAALALLCDAALLAAASRLRRWNIPAGRGATCP</sequence>
<comment type="caution">
    <text evidence="8">The sequence shown here is derived from an EMBL/GenBank/DDBJ whole genome shotgun (WGS) entry which is preliminary data.</text>
</comment>
<organism evidence="8 9">
    <name type="scientific">Methylobacterium iners</name>
    <dbReference type="NCBI Taxonomy" id="418707"/>
    <lineage>
        <taxon>Bacteria</taxon>
        <taxon>Pseudomonadati</taxon>
        <taxon>Pseudomonadota</taxon>
        <taxon>Alphaproteobacteria</taxon>
        <taxon>Hyphomicrobiales</taxon>
        <taxon>Methylobacteriaceae</taxon>
        <taxon>Methylobacterium</taxon>
    </lineage>
</organism>
<keyword evidence="4 6" id="KW-1133">Transmembrane helix</keyword>
<dbReference type="CDD" id="cd06261">
    <property type="entry name" value="TM_PBP2"/>
    <property type="match status" value="1"/>
</dbReference>